<comment type="caution">
    <text evidence="2">The sequence shown here is derived from an EMBL/GenBank/DDBJ whole genome shotgun (WGS) entry which is preliminary data.</text>
</comment>
<organism evidence="2 3">
    <name type="scientific">Hymenobacter ruricola</name>
    <dbReference type="NCBI Taxonomy" id="2791023"/>
    <lineage>
        <taxon>Bacteria</taxon>
        <taxon>Pseudomonadati</taxon>
        <taxon>Bacteroidota</taxon>
        <taxon>Cytophagia</taxon>
        <taxon>Cytophagales</taxon>
        <taxon>Hymenobacteraceae</taxon>
        <taxon>Hymenobacter</taxon>
    </lineage>
</organism>
<evidence type="ECO:0000313" key="3">
    <source>
        <dbReference type="Proteomes" id="UP000618931"/>
    </source>
</evidence>
<gene>
    <name evidence="2" type="ORF">I2H31_15835</name>
</gene>
<protein>
    <submittedName>
        <fullName evidence="2">Uncharacterized protein</fullName>
    </submittedName>
</protein>
<dbReference type="RefSeq" id="WP_196294023.1">
    <property type="nucleotide sequence ID" value="NZ_JADQDM010000008.1"/>
</dbReference>
<dbReference type="Proteomes" id="UP000618931">
    <property type="component" value="Unassembled WGS sequence"/>
</dbReference>
<name>A0ABS0I6K4_9BACT</name>
<evidence type="ECO:0000313" key="2">
    <source>
        <dbReference type="EMBL" id="MBF9222575.1"/>
    </source>
</evidence>
<keyword evidence="3" id="KW-1185">Reference proteome</keyword>
<dbReference type="EMBL" id="JADQDM010000008">
    <property type="protein sequence ID" value="MBF9222575.1"/>
    <property type="molecule type" value="Genomic_DNA"/>
</dbReference>
<reference evidence="2 3" key="1">
    <citation type="submission" date="2020-11" db="EMBL/GenBank/DDBJ databases">
        <authorList>
            <person name="Kim M.K."/>
        </authorList>
    </citation>
    <scope>NUCLEOTIDE SEQUENCE [LARGE SCALE GENOMIC DNA]</scope>
    <source>
        <strain evidence="2 3">BT662</strain>
    </source>
</reference>
<evidence type="ECO:0000256" key="1">
    <source>
        <dbReference type="SAM" id="SignalP"/>
    </source>
</evidence>
<keyword evidence="1" id="KW-0732">Signal</keyword>
<feature type="signal peptide" evidence="1">
    <location>
        <begin position="1"/>
        <end position="20"/>
    </location>
</feature>
<accession>A0ABS0I6K4</accession>
<feature type="chain" id="PRO_5045873500" evidence="1">
    <location>
        <begin position="21"/>
        <end position="160"/>
    </location>
</feature>
<proteinExistence type="predicted"/>
<sequence length="160" mass="17668">MRNGCLLLLLAFAGLTTARAQTPAAFALPHGLRLTVRGHAAVITDAKGGVVARNNRLIRQAEDRTDCPADGFRTVVVKGNFFTIEQQNCGGWFFINEYVTFKYVPASGRIQLHKFGQTFIDRRDPNADMPNQVLTEKQFGQLTFGLVDLEALYALPAPTK</sequence>